<dbReference type="Proteomes" id="UP001150238">
    <property type="component" value="Unassembled WGS sequence"/>
</dbReference>
<sequence>MLPFHLPIYLTLLGFHHFRDAMATEEPFKSSLSPESTDFLPPGAFVVAGLTQATEFAQYLEENPEIVVKQLLLSDSSVWDIENNYGFLNTSKYYPRRPMFADSVWAPFGGPEDDLDIPDEEADAVAHNTKLSRKRKRSLRDHPAVLDRILNRTHTSLETFSYLLYIENFPKYNRRRALSPKAAKELRLFNRDFPRLRDLTVKASGVWKPLAWTCNTANAGRKVPDNLEDGQMTRMQGFPQLDTVTHLHIMGNQDTCDCERRSLSSYRDQFENLSHFRLTDQRLLPHEFYPCHVNAAGFRGMVEILIRGVSLGEEWLRPLWRKMKGKFLGVSYEEEKCRPFPKDLTVIVQPGFSPMLKNSGFRGTSGVAYNEDLHRLDSMQDINVHLSWPVQSDWVKYGRDGVFPLDRAILNFKERIFGGGGEWKIGEELNKETPREWWWNSDREEFNVTHEEL</sequence>
<evidence type="ECO:0000313" key="2">
    <source>
        <dbReference type="Proteomes" id="UP001150238"/>
    </source>
</evidence>
<gene>
    <name evidence="1" type="ORF">C8J55DRAFT_563468</name>
</gene>
<comment type="caution">
    <text evidence="1">The sequence shown here is derived from an EMBL/GenBank/DDBJ whole genome shotgun (WGS) entry which is preliminary data.</text>
</comment>
<proteinExistence type="predicted"/>
<protein>
    <submittedName>
        <fullName evidence="1">Uncharacterized protein</fullName>
    </submittedName>
</protein>
<name>A0A9W9A2F8_9AGAR</name>
<dbReference type="AlphaFoldDB" id="A0A9W9A2F8"/>
<reference evidence="1" key="1">
    <citation type="submission" date="2022-08" db="EMBL/GenBank/DDBJ databases">
        <authorList>
            <consortium name="DOE Joint Genome Institute"/>
            <person name="Min B."/>
            <person name="Riley R."/>
            <person name="Sierra-Patev S."/>
            <person name="Naranjo-Ortiz M."/>
            <person name="Looney B."/>
            <person name="Konkel Z."/>
            <person name="Slot J.C."/>
            <person name="Sakamoto Y."/>
            <person name="Steenwyk J.L."/>
            <person name="Rokas A."/>
            <person name="Carro J."/>
            <person name="Camarero S."/>
            <person name="Ferreira P."/>
            <person name="Molpeceres G."/>
            <person name="Ruiz-Duenas F.J."/>
            <person name="Serrano A."/>
            <person name="Henrissat B."/>
            <person name="Drula E."/>
            <person name="Hughes K.W."/>
            <person name="Mata J.L."/>
            <person name="Ishikawa N.K."/>
            <person name="Vargas-Isla R."/>
            <person name="Ushijima S."/>
            <person name="Smith C.A."/>
            <person name="Ahrendt S."/>
            <person name="Andreopoulos W."/>
            <person name="He G."/>
            <person name="Labutti K."/>
            <person name="Lipzen A."/>
            <person name="Ng V."/>
            <person name="Sandor L."/>
            <person name="Barry K."/>
            <person name="Martinez A.T."/>
            <person name="Xiao Y."/>
            <person name="Gibbons J.G."/>
            <person name="Terashima K."/>
            <person name="Hibbett D.S."/>
            <person name="Grigoriev I.V."/>
        </authorList>
    </citation>
    <scope>NUCLEOTIDE SEQUENCE</scope>
    <source>
        <strain evidence="1">Sp2 HRB7682 ss15</strain>
    </source>
</reference>
<accession>A0A9W9A2F8</accession>
<reference evidence="1" key="2">
    <citation type="journal article" date="2023" name="Proc. Natl. Acad. Sci. U.S.A.">
        <title>A global phylogenomic analysis of the shiitake genus Lentinula.</title>
        <authorList>
            <person name="Sierra-Patev S."/>
            <person name="Min B."/>
            <person name="Naranjo-Ortiz M."/>
            <person name="Looney B."/>
            <person name="Konkel Z."/>
            <person name="Slot J.C."/>
            <person name="Sakamoto Y."/>
            <person name="Steenwyk J.L."/>
            <person name="Rokas A."/>
            <person name="Carro J."/>
            <person name="Camarero S."/>
            <person name="Ferreira P."/>
            <person name="Molpeceres G."/>
            <person name="Ruiz-Duenas F.J."/>
            <person name="Serrano A."/>
            <person name="Henrissat B."/>
            <person name="Drula E."/>
            <person name="Hughes K.W."/>
            <person name="Mata J.L."/>
            <person name="Ishikawa N.K."/>
            <person name="Vargas-Isla R."/>
            <person name="Ushijima S."/>
            <person name="Smith C.A."/>
            <person name="Donoghue J."/>
            <person name="Ahrendt S."/>
            <person name="Andreopoulos W."/>
            <person name="He G."/>
            <person name="LaButti K."/>
            <person name="Lipzen A."/>
            <person name="Ng V."/>
            <person name="Riley R."/>
            <person name="Sandor L."/>
            <person name="Barry K."/>
            <person name="Martinez A.T."/>
            <person name="Xiao Y."/>
            <person name="Gibbons J.G."/>
            <person name="Terashima K."/>
            <person name="Grigoriev I.V."/>
            <person name="Hibbett D."/>
        </authorList>
    </citation>
    <scope>NUCLEOTIDE SEQUENCE</scope>
    <source>
        <strain evidence="1">Sp2 HRB7682 ss15</strain>
    </source>
</reference>
<organism evidence="1 2">
    <name type="scientific">Lentinula lateritia</name>
    <dbReference type="NCBI Taxonomy" id="40482"/>
    <lineage>
        <taxon>Eukaryota</taxon>
        <taxon>Fungi</taxon>
        <taxon>Dikarya</taxon>
        <taxon>Basidiomycota</taxon>
        <taxon>Agaricomycotina</taxon>
        <taxon>Agaricomycetes</taxon>
        <taxon>Agaricomycetidae</taxon>
        <taxon>Agaricales</taxon>
        <taxon>Marasmiineae</taxon>
        <taxon>Omphalotaceae</taxon>
        <taxon>Lentinula</taxon>
    </lineage>
</organism>
<evidence type="ECO:0000313" key="1">
    <source>
        <dbReference type="EMBL" id="KAJ4471796.1"/>
    </source>
</evidence>
<dbReference type="EMBL" id="JANVFS010000028">
    <property type="protein sequence ID" value="KAJ4471796.1"/>
    <property type="molecule type" value="Genomic_DNA"/>
</dbReference>